<dbReference type="EMBL" id="CAMXCT020001557">
    <property type="protein sequence ID" value="CAL1144509.1"/>
    <property type="molecule type" value="Genomic_DNA"/>
</dbReference>
<reference evidence="2 3" key="2">
    <citation type="submission" date="2024-05" db="EMBL/GenBank/DDBJ databases">
        <authorList>
            <person name="Chen Y."/>
            <person name="Shah S."/>
            <person name="Dougan E. K."/>
            <person name="Thang M."/>
            <person name="Chan C."/>
        </authorList>
    </citation>
    <scope>NUCLEOTIDE SEQUENCE [LARGE SCALE GENOMIC DNA]</scope>
</reference>
<dbReference type="Proteomes" id="UP001152797">
    <property type="component" value="Unassembled WGS sequence"/>
</dbReference>
<comment type="caution">
    <text evidence="1">The sequence shown here is derived from an EMBL/GenBank/DDBJ whole genome shotgun (WGS) entry which is preliminary data.</text>
</comment>
<sequence length="936" mass="103526">MALQSQMLQERRPMTVVSLAIKFNAACFELGKLQHPGVDVDSSLQIKQQLLLAAMDEFDSHCTTLNRTYMLSSLQRDAVFHLVLHSSPTFLRSIQGLLDTVPEKTNPWKLKVLQTKRWILGGQSSKVTVQDQLTVWAQVLQMNQVKQCLLAEIVNFEVRRALRSGRSKSLTLEEFMELCDYSCWVGHCLSNPPLDDPKMLASVRSRCIEGEYLAQFRMQIALKSPEWTAEQFPWPGMDPSTSTAVMNNDIESLNEQQQECQFKADVLGLNTDCCRICKHLSEVESNTKAKQVAQASWVRGQIHQGRVQVVEPFMQSNCMVKAGETIASLSHWWGKFSQNAAAVSGTCLKVFYCDCHKFARMSDDAMNSMFEMLQQFASSDPKSSAAIILVTTVASKKRLTGDRAERARLEMRAENKGFVPVLTSLKMNEGPLHGNDSRQVCYDVYVLLPEAAGEDSLFASSYLVRRRATMRDAQWLPPSDYALQTTPQPGAPTTAANLSLEKRAMNLLAGQDVPAVLFDSLLHTSDGAPKPLLTKRSDVVILLNWTPYEGGPETACLRANLQGPSAWKCCSLTLDTESGKMCEARLARSLLLDWKTGNHQLMPKPQLVFEAELPQHEVEKFRGTEISGLTIMKMNGALPEIPAEVRRKWSSDPVYATEWIAELKKCDELLTSPEALRAGGSSEPAAAVAAAADGVAGGGSLPDDWVPKPKESLKNITHTCTSDIENLSLHIVQSEGDENPTIYLEANEDMTVPTNKPVFKVGASDWFKPPKSTRLLANEAERSLYLFEVRSDLVKVVVEVPGNPNLEPASIRDVLHEAEASGVIDLSLWGHTCARPGGAAMTGGEVDHFVIAPIAADGEESAVKWVFRPKPIEMQNARASNLLNVLPKKAIMDSPRVLVTWTITIDEAQAMMVPKKPEIFLRENVPLGKGQVVRVV</sequence>
<dbReference type="AlphaFoldDB" id="A0A9P1CGC5"/>
<keyword evidence="3" id="KW-1185">Reference proteome</keyword>
<proteinExistence type="predicted"/>
<organism evidence="1">
    <name type="scientific">Cladocopium goreaui</name>
    <dbReference type="NCBI Taxonomy" id="2562237"/>
    <lineage>
        <taxon>Eukaryota</taxon>
        <taxon>Sar</taxon>
        <taxon>Alveolata</taxon>
        <taxon>Dinophyceae</taxon>
        <taxon>Suessiales</taxon>
        <taxon>Symbiodiniaceae</taxon>
        <taxon>Cladocopium</taxon>
    </lineage>
</organism>
<dbReference type="EMBL" id="CAMXCT030001557">
    <property type="protein sequence ID" value="CAL4778446.1"/>
    <property type="molecule type" value="Genomic_DNA"/>
</dbReference>
<dbReference type="EMBL" id="CAMXCT010001557">
    <property type="protein sequence ID" value="CAI3991134.1"/>
    <property type="molecule type" value="Genomic_DNA"/>
</dbReference>
<dbReference type="OrthoDB" id="408793at2759"/>
<name>A0A9P1CGC5_9DINO</name>
<gene>
    <name evidence="1" type="ORF">C1SCF055_LOCUS18065</name>
</gene>
<evidence type="ECO:0000313" key="2">
    <source>
        <dbReference type="EMBL" id="CAL4778446.1"/>
    </source>
</evidence>
<reference evidence="1" key="1">
    <citation type="submission" date="2022-10" db="EMBL/GenBank/DDBJ databases">
        <authorList>
            <person name="Chen Y."/>
            <person name="Dougan E. K."/>
            <person name="Chan C."/>
            <person name="Rhodes N."/>
            <person name="Thang M."/>
        </authorList>
    </citation>
    <scope>NUCLEOTIDE SEQUENCE</scope>
</reference>
<evidence type="ECO:0000313" key="1">
    <source>
        <dbReference type="EMBL" id="CAI3991134.1"/>
    </source>
</evidence>
<protein>
    <submittedName>
        <fullName evidence="2">Sodium/hydrogen exchanger 3</fullName>
    </submittedName>
</protein>
<evidence type="ECO:0000313" key="3">
    <source>
        <dbReference type="Proteomes" id="UP001152797"/>
    </source>
</evidence>
<accession>A0A9P1CGC5</accession>